<dbReference type="InterPro" id="IPR016166">
    <property type="entry name" value="FAD-bd_PCMH"/>
</dbReference>
<dbReference type="Pfam" id="PF08031">
    <property type="entry name" value="BBE"/>
    <property type="match status" value="1"/>
</dbReference>
<dbReference type="GO" id="GO:0016491">
    <property type="term" value="F:oxidoreductase activity"/>
    <property type="evidence" value="ECO:0007669"/>
    <property type="project" value="UniProtKB-KW"/>
</dbReference>
<sequence length="454" mass="49777">MTNLKGSIQGKVLVPSDEQYEETRKIFNAAITKRPSVIVVCKDARDVSEAVRYATENDLEVAVRGGGHHVSGTSLTEGGLLIDLSQMTTVEVHKESQTVSVQGGATLADIDEETQKYGLAMPTGTVSETGIAGLALSGGVGYLRGVLGLSCDQLVEATIVTASGEQLVVNEDKNADLFWAIRGGGGNFGVVTEFKFNLHPVGPEVLAFDIMYDLKDGMQVFRELNKYLSDAPDEVSVNMTVMDLPPAPMLPEFLHNKAVMVIAGMYAGDANDGKSIIDPLRKLAEPIIDNTGVIPYSNLQKKLDPMVPQGASFQGTSLFFKDLSEDAFKQLLEEKDKAPGGLLFQLWEMHGQVNRIPADYNAFSVRDSHYLLLLDLVYEPGNDEVARDWADRFYENFAPLSLNGAGYLNGIDPDEGVIEKTYGSNYQRLQEIKVKYDPYNVFSRNHNIKPKQKV</sequence>
<evidence type="ECO:0000256" key="4">
    <source>
        <dbReference type="ARBA" id="ARBA00023002"/>
    </source>
</evidence>
<dbReference type="AlphaFoldDB" id="A0A511WQ32"/>
<dbReference type="InterPro" id="IPR050416">
    <property type="entry name" value="FAD-linked_Oxidoreductase"/>
</dbReference>
<dbReference type="OrthoDB" id="545125at2"/>
<dbReference type="Proteomes" id="UP000321886">
    <property type="component" value="Unassembled WGS sequence"/>
</dbReference>
<dbReference type="InterPro" id="IPR012951">
    <property type="entry name" value="BBE"/>
</dbReference>
<comment type="similarity">
    <text evidence="1">Belongs to the oxygen-dependent FAD-linked oxidoreductase family.</text>
</comment>
<evidence type="ECO:0000259" key="5">
    <source>
        <dbReference type="PROSITE" id="PS51387"/>
    </source>
</evidence>
<dbReference type="RefSeq" id="WP_146814744.1">
    <property type="nucleotide sequence ID" value="NZ_BJYD01000012.1"/>
</dbReference>
<dbReference type="SUPFAM" id="SSF56176">
    <property type="entry name" value="FAD-binding/transporter-associated domain-like"/>
    <property type="match status" value="1"/>
</dbReference>
<dbReference type="Gene3D" id="3.30.465.10">
    <property type="match status" value="1"/>
</dbReference>
<dbReference type="GO" id="GO:0071949">
    <property type="term" value="F:FAD binding"/>
    <property type="evidence" value="ECO:0007669"/>
    <property type="project" value="InterPro"/>
</dbReference>
<dbReference type="InterPro" id="IPR006093">
    <property type="entry name" value="Oxy_OxRdtase_FAD_BS"/>
</dbReference>
<evidence type="ECO:0000256" key="1">
    <source>
        <dbReference type="ARBA" id="ARBA00005466"/>
    </source>
</evidence>
<organism evidence="6 7">
    <name type="scientific">Halobacillus faecis</name>
    <dbReference type="NCBI Taxonomy" id="360184"/>
    <lineage>
        <taxon>Bacteria</taxon>
        <taxon>Bacillati</taxon>
        <taxon>Bacillota</taxon>
        <taxon>Bacilli</taxon>
        <taxon>Bacillales</taxon>
        <taxon>Bacillaceae</taxon>
        <taxon>Halobacillus</taxon>
    </lineage>
</organism>
<reference evidence="6 7" key="1">
    <citation type="submission" date="2019-07" db="EMBL/GenBank/DDBJ databases">
        <title>Whole genome shotgun sequence of Halobacillus faecis NBRC 103569.</title>
        <authorList>
            <person name="Hosoyama A."/>
            <person name="Uohara A."/>
            <person name="Ohji S."/>
            <person name="Ichikawa N."/>
        </authorList>
    </citation>
    <scope>NUCLEOTIDE SEQUENCE [LARGE SCALE GENOMIC DNA]</scope>
    <source>
        <strain evidence="6 7">NBRC 103569</strain>
    </source>
</reference>
<protein>
    <submittedName>
        <fullName evidence="6">FAD-linked oxidase</fullName>
    </submittedName>
</protein>
<evidence type="ECO:0000256" key="3">
    <source>
        <dbReference type="ARBA" id="ARBA00022827"/>
    </source>
</evidence>
<keyword evidence="2" id="KW-0285">Flavoprotein</keyword>
<dbReference type="Pfam" id="PF01565">
    <property type="entry name" value="FAD_binding_4"/>
    <property type="match status" value="1"/>
</dbReference>
<accession>A0A511WQ32</accession>
<keyword evidence="3" id="KW-0274">FAD</keyword>
<keyword evidence="7" id="KW-1185">Reference proteome</keyword>
<dbReference type="PANTHER" id="PTHR42973">
    <property type="entry name" value="BINDING OXIDOREDUCTASE, PUTATIVE (AFU_ORTHOLOGUE AFUA_1G17690)-RELATED"/>
    <property type="match status" value="1"/>
</dbReference>
<dbReference type="Gene3D" id="3.30.43.10">
    <property type="entry name" value="Uridine Diphospho-n-acetylenolpyruvylglucosamine Reductase, domain 2"/>
    <property type="match status" value="1"/>
</dbReference>
<dbReference type="InterPro" id="IPR006094">
    <property type="entry name" value="Oxid_FAD_bind_N"/>
</dbReference>
<proteinExistence type="inferred from homology"/>
<dbReference type="EMBL" id="BJYD01000012">
    <property type="protein sequence ID" value="GEN53244.1"/>
    <property type="molecule type" value="Genomic_DNA"/>
</dbReference>
<evidence type="ECO:0000313" key="6">
    <source>
        <dbReference type="EMBL" id="GEN53244.1"/>
    </source>
</evidence>
<dbReference type="InterPro" id="IPR016169">
    <property type="entry name" value="FAD-bd_PCMH_sub2"/>
</dbReference>
<dbReference type="PANTHER" id="PTHR42973:SF14">
    <property type="entry name" value="FAD-BINDING PCMH-TYPE DOMAIN-CONTAINING PROTEIN-RELATED"/>
    <property type="match status" value="1"/>
</dbReference>
<evidence type="ECO:0000256" key="2">
    <source>
        <dbReference type="ARBA" id="ARBA00022630"/>
    </source>
</evidence>
<dbReference type="PROSITE" id="PS00862">
    <property type="entry name" value="OX2_COVAL_FAD"/>
    <property type="match status" value="1"/>
</dbReference>
<evidence type="ECO:0000313" key="7">
    <source>
        <dbReference type="Proteomes" id="UP000321886"/>
    </source>
</evidence>
<dbReference type="InterPro" id="IPR016167">
    <property type="entry name" value="FAD-bd_PCMH_sub1"/>
</dbReference>
<dbReference type="Gene3D" id="3.40.462.20">
    <property type="match status" value="1"/>
</dbReference>
<keyword evidence="4" id="KW-0560">Oxidoreductase</keyword>
<dbReference type="PROSITE" id="PS51387">
    <property type="entry name" value="FAD_PCMH"/>
    <property type="match status" value="1"/>
</dbReference>
<gene>
    <name evidence="6" type="ORF">HFA01_15060</name>
</gene>
<name>A0A511WQ32_9BACI</name>
<feature type="domain" description="FAD-binding PCMH-type" evidence="5">
    <location>
        <begin position="31"/>
        <end position="201"/>
    </location>
</feature>
<comment type="caution">
    <text evidence="6">The sequence shown here is derived from an EMBL/GenBank/DDBJ whole genome shotgun (WGS) entry which is preliminary data.</text>
</comment>
<dbReference type="InterPro" id="IPR036318">
    <property type="entry name" value="FAD-bd_PCMH-like_sf"/>
</dbReference>